<dbReference type="GO" id="GO:0003700">
    <property type="term" value="F:DNA-binding transcription factor activity"/>
    <property type="evidence" value="ECO:0007669"/>
    <property type="project" value="InterPro"/>
</dbReference>
<dbReference type="Pfam" id="PF03466">
    <property type="entry name" value="LysR_substrate"/>
    <property type="match status" value="1"/>
</dbReference>
<name>A0A4Y8WFH5_9VIBR</name>
<sequence length="297" mass="33532">MDKLTAAKVMLDVAQTESFTATADRLDMSRPMVTRYVEAAESWLGSRLLQRTTRKVSLTSAGEQLLPKLQSWVDEAQKMEESLMPTHAISGLVRVSVSMSFGFSQLMPALEKFRQQYPAVKLDIDAQDRAVDMVAERIDLAIRTTNDPNPALIGRPFSVCHSKLVASPEYLSAHPESQAPQDLIHHQCLGYKNFGRHIWQLTQNGERQDIEVNCDITANEATVLLHGSLANMGISMQPDYLADEWLKQGKLVWVLPEWQLMSLQMYLLYPSRKHLSMPVRALIDFLLDYFDHASNGS</sequence>
<dbReference type="InterPro" id="IPR000847">
    <property type="entry name" value="LysR_HTH_N"/>
</dbReference>
<dbReference type="FunFam" id="1.10.10.10:FF:000001">
    <property type="entry name" value="LysR family transcriptional regulator"/>
    <property type="match status" value="1"/>
</dbReference>
<reference evidence="6 7" key="1">
    <citation type="submission" date="2019-01" db="EMBL/GenBank/DDBJ databases">
        <title>Vibrio BEI176 sp. nov, a marine bacterium isolated from China: eastern marignal seas.</title>
        <authorList>
            <person name="Li B."/>
        </authorList>
    </citation>
    <scope>NUCLEOTIDE SEQUENCE [LARGE SCALE GENOMIC DNA]</scope>
    <source>
        <strain evidence="6 7">BEI176</strain>
    </source>
</reference>
<dbReference type="EMBL" id="SATR01000016">
    <property type="protein sequence ID" value="TFH91416.1"/>
    <property type="molecule type" value="Genomic_DNA"/>
</dbReference>
<gene>
    <name evidence="6" type="ORF">ELS82_12240</name>
</gene>
<comment type="similarity">
    <text evidence="1">Belongs to the LysR transcriptional regulatory family.</text>
</comment>
<dbReference type="CDD" id="cd08422">
    <property type="entry name" value="PBP2_CrgA_like"/>
    <property type="match status" value="1"/>
</dbReference>
<dbReference type="SUPFAM" id="SSF53850">
    <property type="entry name" value="Periplasmic binding protein-like II"/>
    <property type="match status" value="1"/>
</dbReference>
<organism evidence="6 7">
    <name type="scientific">Vibrio ouci</name>
    <dbReference type="NCBI Taxonomy" id="2499078"/>
    <lineage>
        <taxon>Bacteria</taxon>
        <taxon>Pseudomonadati</taxon>
        <taxon>Pseudomonadota</taxon>
        <taxon>Gammaproteobacteria</taxon>
        <taxon>Vibrionales</taxon>
        <taxon>Vibrionaceae</taxon>
        <taxon>Vibrio</taxon>
    </lineage>
</organism>
<evidence type="ECO:0000256" key="4">
    <source>
        <dbReference type="ARBA" id="ARBA00023163"/>
    </source>
</evidence>
<dbReference type="InterPro" id="IPR005119">
    <property type="entry name" value="LysR_subst-bd"/>
</dbReference>
<dbReference type="InterPro" id="IPR036390">
    <property type="entry name" value="WH_DNA-bd_sf"/>
</dbReference>
<evidence type="ECO:0000259" key="5">
    <source>
        <dbReference type="PROSITE" id="PS50931"/>
    </source>
</evidence>
<dbReference type="Gene3D" id="3.40.190.290">
    <property type="match status" value="1"/>
</dbReference>
<dbReference type="Pfam" id="PF00126">
    <property type="entry name" value="HTH_1"/>
    <property type="match status" value="1"/>
</dbReference>
<dbReference type="OrthoDB" id="9786526at2"/>
<evidence type="ECO:0000256" key="1">
    <source>
        <dbReference type="ARBA" id="ARBA00009437"/>
    </source>
</evidence>
<dbReference type="PANTHER" id="PTHR30537">
    <property type="entry name" value="HTH-TYPE TRANSCRIPTIONAL REGULATOR"/>
    <property type="match status" value="1"/>
</dbReference>
<dbReference type="FunFam" id="3.40.190.290:FF:000001">
    <property type="entry name" value="Transcriptional regulator, LysR family"/>
    <property type="match status" value="1"/>
</dbReference>
<feature type="domain" description="HTH lysR-type" evidence="5">
    <location>
        <begin position="1"/>
        <end position="59"/>
    </location>
</feature>
<keyword evidence="3" id="KW-0238">DNA-binding</keyword>
<proteinExistence type="inferred from homology"/>
<evidence type="ECO:0000256" key="2">
    <source>
        <dbReference type="ARBA" id="ARBA00023015"/>
    </source>
</evidence>
<dbReference type="PANTHER" id="PTHR30537:SF35">
    <property type="entry name" value="TRANSCRIPTIONAL REGULATORY PROTEIN"/>
    <property type="match status" value="1"/>
</dbReference>
<dbReference type="InterPro" id="IPR036388">
    <property type="entry name" value="WH-like_DNA-bd_sf"/>
</dbReference>
<dbReference type="PROSITE" id="PS50931">
    <property type="entry name" value="HTH_LYSR"/>
    <property type="match status" value="1"/>
</dbReference>
<keyword evidence="4" id="KW-0804">Transcription</keyword>
<dbReference type="InterPro" id="IPR058163">
    <property type="entry name" value="LysR-type_TF_proteobact-type"/>
</dbReference>
<dbReference type="Proteomes" id="UP000297753">
    <property type="component" value="Unassembled WGS sequence"/>
</dbReference>
<dbReference type="SUPFAM" id="SSF46785">
    <property type="entry name" value="Winged helix' DNA-binding domain"/>
    <property type="match status" value="1"/>
</dbReference>
<comment type="caution">
    <text evidence="6">The sequence shown here is derived from an EMBL/GenBank/DDBJ whole genome shotgun (WGS) entry which is preliminary data.</text>
</comment>
<keyword evidence="2" id="KW-0805">Transcription regulation</keyword>
<keyword evidence="7" id="KW-1185">Reference proteome</keyword>
<dbReference type="GO" id="GO:0006351">
    <property type="term" value="P:DNA-templated transcription"/>
    <property type="evidence" value="ECO:0007669"/>
    <property type="project" value="TreeGrafter"/>
</dbReference>
<evidence type="ECO:0000256" key="3">
    <source>
        <dbReference type="ARBA" id="ARBA00023125"/>
    </source>
</evidence>
<protein>
    <submittedName>
        <fullName evidence="6">LysR family transcriptional regulator</fullName>
    </submittedName>
</protein>
<evidence type="ECO:0000313" key="6">
    <source>
        <dbReference type="EMBL" id="TFH91416.1"/>
    </source>
</evidence>
<dbReference type="AlphaFoldDB" id="A0A4Y8WFH5"/>
<dbReference type="GO" id="GO:0043565">
    <property type="term" value="F:sequence-specific DNA binding"/>
    <property type="evidence" value="ECO:0007669"/>
    <property type="project" value="TreeGrafter"/>
</dbReference>
<evidence type="ECO:0000313" key="7">
    <source>
        <dbReference type="Proteomes" id="UP000297753"/>
    </source>
</evidence>
<dbReference type="Gene3D" id="1.10.10.10">
    <property type="entry name" value="Winged helix-like DNA-binding domain superfamily/Winged helix DNA-binding domain"/>
    <property type="match status" value="1"/>
</dbReference>
<accession>A0A4Y8WFH5</accession>
<dbReference type="RefSeq" id="WP_134835720.1">
    <property type="nucleotide sequence ID" value="NZ_SATR01000016.1"/>
</dbReference>